<dbReference type="InterPro" id="IPR003599">
    <property type="entry name" value="Ig_sub"/>
</dbReference>
<dbReference type="InterPro" id="IPR003598">
    <property type="entry name" value="Ig_sub2"/>
</dbReference>
<dbReference type="GO" id="GO:0005886">
    <property type="term" value="C:plasma membrane"/>
    <property type="evidence" value="ECO:0007669"/>
    <property type="project" value="TreeGrafter"/>
</dbReference>
<evidence type="ECO:0000259" key="2">
    <source>
        <dbReference type="SMART" id="SM00409"/>
    </source>
</evidence>
<dbReference type="SMART" id="SM00409">
    <property type="entry name" value="IG"/>
    <property type="match status" value="1"/>
</dbReference>
<dbReference type="SUPFAM" id="SSF48726">
    <property type="entry name" value="Immunoglobulin"/>
    <property type="match status" value="1"/>
</dbReference>
<evidence type="ECO:0000313" key="3">
    <source>
        <dbReference type="Proteomes" id="UP000515135"/>
    </source>
</evidence>
<dbReference type="GO" id="GO:0043025">
    <property type="term" value="C:neuronal cell body"/>
    <property type="evidence" value="ECO:0007669"/>
    <property type="project" value="TreeGrafter"/>
</dbReference>
<dbReference type="GO" id="GO:0008046">
    <property type="term" value="F:axon guidance receptor activity"/>
    <property type="evidence" value="ECO:0007669"/>
    <property type="project" value="TreeGrafter"/>
</dbReference>
<dbReference type="InterPro" id="IPR013098">
    <property type="entry name" value="Ig_I-set"/>
</dbReference>
<dbReference type="SMART" id="SM00408">
    <property type="entry name" value="IGc2"/>
    <property type="match status" value="1"/>
</dbReference>
<reference evidence="4" key="1">
    <citation type="submission" date="2025-08" db="UniProtKB">
        <authorList>
            <consortium name="RefSeq"/>
        </authorList>
    </citation>
    <scope>IDENTIFICATION</scope>
    <source>
        <tissue evidence="4">Gonad</tissue>
    </source>
</reference>
<dbReference type="AlphaFoldDB" id="A0A6P4YU27"/>
<dbReference type="Pfam" id="PF07679">
    <property type="entry name" value="I-set"/>
    <property type="match status" value="1"/>
</dbReference>
<dbReference type="GO" id="GO:0050808">
    <property type="term" value="P:synapse organization"/>
    <property type="evidence" value="ECO:0007669"/>
    <property type="project" value="TreeGrafter"/>
</dbReference>
<feature type="non-terminal residue" evidence="4">
    <location>
        <position position="1"/>
    </location>
</feature>
<evidence type="ECO:0000259" key="1">
    <source>
        <dbReference type="SMART" id="SM00408"/>
    </source>
</evidence>
<dbReference type="PANTHER" id="PTHR45080">
    <property type="entry name" value="CONTACTIN 5"/>
    <property type="match status" value="1"/>
</dbReference>
<dbReference type="GO" id="GO:0007156">
    <property type="term" value="P:homophilic cell adhesion via plasma membrane adhesion molecules"/>
    <property type="evidence" value="ECO:0007669"/>
    <property type="project" value="TreeGrafter"/>
</dbReference>
<sequence>AGAAATLAADLQLQEPDQVVGVEGTSVLLEGFAYGNPTPDLAWTRSDVDGNPLPIPAKATYEQWNRFINISNVQREDGGYYTVTATNTAGPPDSKRTLLVVA</sequence>
<evidence type="ECO:0000313" key="4">
    <source>
        <dbReference type="RefSeq" id="XP_019620766.1"/>
    </source>
</evidence>
<dbReference type="RefSeq" id="XP_019620766.1">
    <property type="nucleotide sequence ID" value="XM_019765207.1"/>
</dbReference>
<organism evidence="3 4">
    <name type="scientific">Branchiostoma belcheri</name>
    <name type="common">Amphioxus</name>
    <dbReference type="NCBI Taxonomy" id="7741"/>
    <lineage>
        <taxon>Eukaryota</taxon>
        <taxon>Metazoa</taxon>
        <taxon>Chordata</taxon>
        <taxon>Cephalochordata</taxon>
        <taxon>Leptocardii</taxon>
        <taxon>Amphioxiformes</taxon>
        <taxon>Branchiostomatidae</taxon>
        <taxon>Branchiostoma</taxon>
    </lineage>
</organism>
<protein>
    <submittedName>
        <fullName evidence="4">Contactin-6-like</fullName>
    </submittedName>
</protein>
<dbReference type="GO" id="GO:0030424">
    <property type="term" value="C:axon"/>
    <property type="evidence" value="ECO:0007669"/>
    <property type="project" value="TreeGrafter"/>
</dbReference>
<dbReference type="Gene3D" id="2.60.40.10">
    <property type="entry name" value="Immunoglobulins"/>
    <property type="match status" value="1"/>
</dbReference>
<dbReference type="InterPro" id="IPR036179">
    <property type="entry name" value="Ig-like_dom_sf"/>
</dbReference>
<dbReference type="PANTHER" id="PTHR45080:SF32">
    <property type="entry name" value="MAM DOMAIN CONTAINING GLYCOSYLPHOSPHATIDYLINOSITOL ANCHOR 1"/>
    <property type="match status" value="1"/>
</dbReference>
<keyword evidence="3" id="KW-1185">Reference proteome</keyword>
<dbReference type="InterPro" id="IPR013783">
    <property type="entry name" value="Ig-like_fold"/>
</dbReference>
<accession>A0A6P4YU27</accession>
<dbReference type="OrthoDB" id="10010359at2759"/>
<feature type="non-terminal residue" evidence="4">
    <location>
        <position position="102"/>
    </location>
</feature>
<dbReference type="GeneID" id="109467262"/>
<proteinExistence type="predicted"/>
<feature type="domain" description="Immunoglobulin" evidence="2">
    <location>
        <begin position="16"/>
        <end position="102"/>
    </location>
</feature>
<feature type="domain" description="Immunoglobulin subtype 2" evidence="1">
    <location>
        <begin position="22"/>
        <end position="90"/>
    </location>
</feature>
<gene>
    <name evidence="4" type="primary">LOC109467262</name>
</gene>
<dbReference type="KEGG" id="bbel:109467262"/>
<name>A0A6P4YU27_BRABE</name>
<dbReference type="Proteomes" id="UP000515135">
    <property type="component" value="Unplaced"/>
</dbReference>
<dbReference type="InterPro" id="IPR050958">
    <property type="entry name" value="Cell_Adh-Cytoskel_Orgn"/>
</dbReference>